<keyword evidence="4 7" id="KW-0547">Nucleotide-binding</keyword>
<dbReference type="KEGG" id="gba:J421_5794"/>
<evidence type="ECO:0000259" key="8">
    <source>
        <dbReference type="PROSITE" id="PS50011"/>
    </source>
</evidence>
<dbReference type="InterPro" id="IPR011009">
    <property type="entry name" value="Kinase-like_dom_sf"/>
</dbReference>
<evidence type="ECO:0000256" key="5">
    <source>
        <dbReference type="ARBA" id="ARBA00022777"/>
    </source>
</evidence>
<keyword evidence="9" id="KW-0614">Plasmid</keyword>
<geneLocation type="plasmid" evidence="9 10">
    <name>2</name>
</geneLocation>
<dbReference type="CDD" id="cd14014">
    <property type="entry name" value="STKc_PknB_like"/>
    <property type="match status" value="1"/>
</dbReference>
<feature type="domain" description="Protein kinase" evidence="8">
    <location>
        <begin position="32"/>
        <end position="295"/>
    </location>
</feature>
<reference evidence="9 10" key="1">
    <citation type="journal article" date="2014" name="Genome Announc.">
        <title>Genome Sequence and Methylome of Soil Bacterium Gemmatirosa kalamazoonensis KBS708T, a Member of the Rarely Cultivated Gemmatimonadetes Phylum.</title>
        <authorList>
            <person name="Debruyn J.M."/>
            <person name="Radosevich M."/>
            <person name="Wommack K.E."/>
            <person name="Polson S.W."/>
            <person name="Hauser L.J."/>
            <person name="Fawaz M.N."/>
            <person name="Korlach J."/>
            <person name="Tsai Y.C."/>
        </authorList>
    </citation>
    <scope>NUCLEOTIDE SEQUENCE [LARGE SCALE GENOMIC DNA]</scope>
    <source>
        <strain evidence="9 10">KBS708</strain>
        <plasmid evidence="10">Plasmid 2</plasmid>
    </source>
</reference>
<dbReference type="PROSITE" id="PS00108">
    <property type="entry name" value="PROTEIN_KINASE_ST"/>
    <property type="match status" value="1"/>
</dbReference>
<dbReference type="EMBL" id="CP007130">
    <property type="protein sequence ID" value="AHG93329.1"/>
    <property type="molecule type" value="Genomic_DNA"/>
</dbReference>
<dbReference type="InterPro" id="IPR017441">
    <property type="entry name" value="Protein_kinase_ATP_BS"/>
</dbReference>
<dbReference type="EC" id="2.7.11.1" evidence="1"/>
<dbReference type="AlphaFoldDB" id="W0RQS1"/>
<dbReference type="InParanoid" id="W0RQS1"/>
<dbReference type="InterPro" id="IPR011042">
    <property type="entry name" value="6-blade_b-propeller_TolB-like"/>
</dbReference>
<accession>W0RQS1</accession>
<organism evidence="9 10">
    <name type="scientific">Gemmatirosa kalamazoonensis</name>
    <dbReference type="NCBI Taxonomy" id="861299"/>
    <lineage>
        <taxon>Bacteria</taxon>
        <taxon>Pseudomonadati</taxon>
        <taxon>Gemmatimonadota</taxon>
        <taxon>Gemmatimonadia</taxon>
        <taxon>Gemmatimonadales</taxon>
        <taxon>Gemmatimonadaceae</taxon>
        <taxon>Gemmatirosa</taxon>
    </lineage>
</organism>
<evidence type="ECO:0000256" key="6">
    <source>
        <dbReference type="ARBA" id="ARBA00022840"/>
    </source>
</evidence>
<name>W0RQS1_9BACT</name>
<keyword evidence="5 9" id="KW-0418">Kinase</keyword>
<dbReference type="Pfam" id="PF00069">
    <property type="entry name" value="Pkinase"/>
    <property type="match status" value="1"/>
</dbReference>
<gene>
    <name evidence="9" type="ORF">J421_5794</name>
</gene>
<evidence type="ECO:0000256" key="2">
    <source>
        <dbReference type="ARBA" id="ARBA00022527"/>
    </source>
</evidence>
<dbReference type="FunFam" id="1.10.510.10:FF:000021">
    <property type="entry name" value="Serine/threonine protein kinase"/>
    <property type="match status" value="1"/>
</dbReference>
<dbReference type="InterPro" id="IPR011659">
    <property type="entry name" value="WD40"/>
</dbReference>
<dbReference type="InterPro" id="IPR008271">
    <property type="entry name" value="Ser/Thr_kinase_AS"/>
</dbReference>
<evidence type="ECO:0000313" key="10">
    <source>
        <dbReference type="Proteomes" id="UP000019151"/>
    </source>
</evidence>
<dbReference type="eggNOG" id="COG0515">
    <property type="taxonomic scope" value="Bacteria"/>
</dbReference>
<evidence type="ECO:0000256" key="1">
    <source>
        <dbReference type="ARBA" id="ARBA00012513"/>
    </source>
</evidence>
<dbReference type="PROSITE" id="PS00107">
    <property type="entry name" value="PROTEIN_KINASE_ATP"/>
    <property type="match status" value="1"/>
</dbReference>
<evidence type="ECO:0000256" key="7">
    <source>
        <dbReference type="PROSITE-ProRule" id="PRU10141"/>
    </source>
</evidence>
<dbReference type="PANTHER" id="PTHR43289:SF6">
    <property type="entry name" value="SERINE_THREONINE-PROTEIN KINASE NEKL-3"/>
    <property type="match status" value="1"/>
</dbReference>
<evidence type="ECO:0000256" key="3">
    <source>
        <dbReference type="ARBA" id="ARBA00022679"/>
    </source>
</evidence>
<dbReference type="SMART" id="SM00220">
    <property type="entry name" value="S_TKc"/>
    <property type="match status" value="1"/>
</dbReference>
<keyword evidence="2" id="KW-0723">Serine/threonine-protein kinase</keyword>
<dbReference type="Gene3D" id="2.120.10.30">
    <property type="entry name" value="TolB, C-terminal domain"/>
    <property type="match status" value="3"/>
</dbReference>
<protein>
    <recommendedName>
        <fullName evidence="1">non-specific serine/threonine protein kinase</fullName>
        <ecNumber evidence="1">2.7.11.1</ecNumber>
    </recommendedName>
</protein>
<keyword evidence="10" id="KW-1185">Reference proteome</keyword>
<proteinExistence type="predicted"/>
<dbReference type="SUPFAM" id="SSF82171">
    <property type="entry name" value="DPP6 N-terminal domain-like"/>
    <property type="match status" value="1"/>
</dbReference>
<dbReference type="Proteomes" id="UP000019151">
    <property type="component" value="Plasmid 2"/>
</dbReference>
<dbReference type="GO" id="GO:0005524">
    <property type="term" value="F:ATP binding"/>
    <property type="evidence" value="ECO:0007669"/>
    <property type="project" value="UniProtKB-UniRule"/>
</dbReference>
<dbReference type="Pfam" id="PF07676">
    <property type="entry name" value="PD40"/>
    <property type="match status" value="3"/>
</dbReference>
<dbReference type="GO" id="GO:0004674">
    <property type="term" value="F:protein serine/threonine kinase activity"/>
    <property type="evidence" value="ECO:0007669"/>
    <property type="project" value="UniProtKB-KW"/>
</dbReference>
<keyword evidence="6 7" id="KW-0067">ATP-binding</keyword>
<sequence>MLPRIDQGPPMTTGSLSAAHLTGLATTLAGRYRLERELGAGGMATVWLADDQRHRRRVAIKVLHPELSVVLGPERFLAEIRTTANLQHPHILPPFDSGSAEGLLYYVMPYVEGETLRTRLERERQLPVPEAVRFATEVADALDYAHRHGVVHRDIKPENILLQDGHVVVADFGIALAVQQAGGSRMTQTGLSLGTPHYMAPEQAMGERTIDARADVYALGAVTYEMLAGTPPFTGPNAQAIVARVLTERPISLARARDSVPPQVDAAVALALSKLPADRPASAREFAAALHDPSLLPAGTVSAAVAAPAVRIVPRASRLALAGGAVCLVGGLVAAAWAWGRTRAVEPPPLVPLTLELPGASPELARFAVSPDGARFAFATDSGIAVRDPGRRDYRLLAGTVGAESPAFSPDGAWIVFAANGHLQKVAVDGGTPLGLVPRDSLLAGRVDWGDDGTIVFESGNRLYLIPPAGGAPRRLAGAPDAQSPHVMPDGRGVLFVSEQRGTKLMYYDVASDTAYVVLDEATEGRYVATGHIVYGHPNGGLFAMRFDRARHAVSGEPIPIVSDVQQNGAIAPFVITRSGTLVYRSGVESEARLLLRDPGGRLDTLRIPPSVFGYARFSPDGRALALTVGSARGTNRYTAIFDLSLGTLSRVTSGGGGHSPIWSPDGKRLAFTAEGENTDAEDLFILPVDRHTGPVHLFRRPNDQHATAWPSDTVLVFTDNGTPRAFGGPANGITGAGIGVVNPASGTPTPRVYLKSPWSQSDAAVSPDGRYAAFTSDESGVPEIYIRPFPVADAGGQWKVSAGGGQRARWSGDGRTVFYHGRDGRTIYRVPVHPGPPLTFGARELVATIPGLGGAWDVDRHGRMLLTQTVASRDTRIVVTANWLEHFRRDAAAKR</sequence>
<dbReference type="PANTHER" id="PTHR43289">
    <property type="entry name" value="MITOGEN-ACTIVATED PROTEIN KINASE KINASE KINASE 20-RELATED"/>
    <property type="match status" value="1"/>
</dbReference>
<dbReference type="PROSITE" id="PS50011">
    <property type="entry name" value="PROTEIN_KINASE_DOM"/>
    <property type="match status" value="1"/>
</dbReference>
<keyword evidence="3" id="KW-0808">Transferase</keyword>
<dbReference type="HOGENOM" id="CLU_012906_0_0_0"/>
<dbReference type="Gene3D" id="3.30.200.20">
    <property type="entry name" value="Phosphorylase Kinase, domain 1"/>
    <property type="match status" value="1"/>
</dbReference>
<dbReference type="InterPro" id="IPR000719">
    <property type="entry name" value="Prot_kinase_dom"/>
</dbReference>
<feature type="binding site" evidence="7">
    <location>
        <position position="61"/>
    </location>
    <ligand>
        <name>ATP</name>
        <dbReference type="ChEBI" id="CHEBI:30616"/>
    </ligand>
</feature>
<dbReference type="Gene3D" id="1.10.510.10">
    <property type="entry name" value="Transferase(Phosphotransferase) domain 1"/>
    <property type="match status" value="1"/>
</dbReference>
<dbReference type="SUPFAM" id="SSF56112">
    <property type="entry name" value="Protein kinase-like (PK-like)"/>
    <property type="match status" value="1"/>
</dbReference>
<evidence type="ECO:0000256" key="4">
    <source>
        <dbReference type="ARBA" id="ARBA00022741"/>
    </source>
</evidence>
<evidence type="ECO:0000313" key="9">
    <source>
        <dbReference type="EMBL" id="AHG93329.1"/>
    </source>
</evidence>